<feature type="compositionally biased region" description="Polar residues" evidence="1">
    <location>
        <begin position="1"/>
        <end position="10"/>
    </location>
</feature>
<reference evidence="3" key="1">
    <citation type="journal article" date="2015" name="PLoS Genet.">
        <title>The dynamic genome and transcriptome of the human fungal pathogen Blastomyces and close relative Emmonsia.</title>
        <authorList>
            <person name="Munoz J.F."/>
            <person name="Gauthier G.M."/>
            <person name="Desjardins C.A."/>
            <person name="Gallo J.E."/>
            <person name="Holder J."/>
            <person name="Sullivan T.D."/>
            <person name="Marty A.J."/>
            <person name="Carmen J.C."/>
            <person name="Chen Z."/>
            <person name="Ding L."/>
            <person name="Gujja S."/>
            <person name="Magrini V."/>
            <person name="Misas E."/>
            <person name="Mitreva M."/>
            <person name="Priest M."/>
            <person name="Saif S."/>
            <person name="Whiston E.A."/>
            <person name="Young S."/>
            <person name="Zeng Q."/>
            <person name="Goldman W.E."/>
            <person name="Mardis E.R."/>
            <person name="Taylor J.W."/>
            <person name="McEwen J.G."/>
            <person name="Clay O.K."/>
            <person name="Klein B.S."/>
            <person name="Cuomo C.A."/>
        </authorList>
    </citation>
    <scope>NUCLEOTIDE SEQUENCE [LARGE SCALE GENOMIC DNA]</scope>
    <source>
        <strain evidence="3">UAMH 3008</strain>
    </source>
</reference>
<protein>
    <recommendedName>
        <fullName evidence="4">Retrotransposon Copia-like N-terminal domain-containing protein</fullName>
    </recommendedName>
</protein>
<feature type="compositionally biased region" description="Basic and acidic residues" evidence="1">
    <location>
        <begin position="299"/>
        <end position="311"/>
    </location>
</feature>
<feature type="region of interest" description="Disordered" evidence="1">
    <location>
        <begin position="1"/>
        <end position="68"/>
    </location>
</feature>
<evidence type="ECO:0008006" key="4">
    <source>
        <dbReference type="Google" id="ProtNLM"/>
    </source>
</evidence>
<evidence type="ECO:0000256" key="1">
    <source>
        <dbReference type="SAM" id="MobiDB-lite"/>
    </source>
</evidence>
<proteinExistence type="predicted"/>
<organism evidence="2 3">
    <name type="scientific">[Emmonsia] crescens</name>
    <dbReference type="NCBI Taxonomy" id="73230"/>
    <lineage>
        <taxon>Eukaryota</taxon>
        <taxon>Fungi</taxon>
        <taxon>Dikarya</taxon>
        <taxon>Ascomycota</taxon>
        <taxon>Pezizomycotina</taxon>
        <taxon>Eurotiomycetes</taxon>
        <taxon>Eurotiomycetidae</taxon>
        <taxon>Onygenales</taxon>
        <taxon>Ajellomycetaceae</taxon>
        <taxon>Emergomyces</taxon>
    </lineage>
</organism>
<name>A0A0G2I117_9EURO</name>
<evidence type="ECO:0000313" key="3">
    <source>
        <dbReference type="Proteomes" id="UP000034164"/>
    </source>
</evidence>
<sequence length="429" mass="49160">MAPTTRSRAQSADIGGFPVEPSTNNQETTPPPTAVRVRAGSTNNNDGSPTPMRGPAIMTAGGVESPNQNTTLNELQLKLQISRIECEKAEIEPKLVLKPINLNGSSNYLVWRESILSRVETAKCHLILNNEEEDSPFDEQQQDTTTTFWTEQNEWLYSYIWNSLSSQALAYIEKPIKRSAYLLWRHIEIKFRRPLKEERRDLFRQICTISHTNDRDFIKKLQDLRTKLFKINFPLSDWQILDILYNGLSGSGRLREFIQTKIEAKRTSKAVAVTLDIDTLLDEISTRLPAEINQSKSIDSSKPKSNDDTKPKSNKSPTRQQSRSRSQRRRRSQSNTTTTANTVTTPTTPTSERCSYCRRYGHGDSSCHYKNPHMRNEAWRHDNRHLIDHFKAQQEKYTKNSPVNPIDNQDMQYASVAIPIGLNSFEIAY</sequence>
<dbReference type="OrthoDB" id="4187480at2759"/>
<feature type="region of interest" description="Disordered" evidence="1">
    <location>
        <begin position="292"/>
        <end position="354"/>
    </location>
</feature>
<evidence type="ECO:0000313" key="2">
    <source>
        <dbReference type="EMBL" id="KKZ64053.1"/>
    </source>
</evidence>
<accession>A0A0G2I117</accession>
<dbReference type="EMBL" id="LCZI01000876">
    <property type="protein sequence ID" value="KKZ64053.1"/>
    <property type="molecule type" value="Genomic_DNA"/>
</dbReference>
<dbReference type="VEuPathDB" id="FungiDB:EMCG_01637"/>
<feature type="compositionally biased region" description="Low complexity" evidence="1">
    <location>
        <begin position="333"/>
        <end position="351"/>
    </location>
</feature>
<comment type="caution">
    <text evidence="2">The sequence shown here is derived from an EMBL/GenBank/DDBJ whole genome shotgun (WGS) entry which is preliminary data.</text>
</comment>
<gene>
    <name evidence="2" type="ORF">EMCG_01637</name>
</gene>
<dbReference type="AlphaFoldDB" id="A0A0G2I117"/>
<dbReference type="Proteomes" id="UP000034164">
    <property type="component" value="Unassembled WGS sequence"/>
</dbReference>